<name>A0A376TIZ7_ECOLX</name>
<dbReference type="EC" id="3.1.-.-" evidence="1"/>
<dbReference type="AlphaFoldDB" id="A0A376TIZ7"/>
<dbReference type="GO" id="GO:0016787">
    <property type="term" value="F:hydrolase activity"/>
    <property type="evidence" value="ECO:0007669"/>
    <property type="project" value="UniProtKB-KW"/>
</dbReference>
<organism evidence="1 2">
    <name type="scientific">Escherichia coli</name>
    <dbReference type="NCBI Taxonomy" id="562"/>
    <lineage>
        <taxon>Bacteria</taxon>
        <taxon>Pseudomonadati</taxon>
        <taxon>Pseudomonadota</taxon>
        <taxon>Gammaproteobacteria</taxon>
        <taxon>Enterobacterales</taxon>
        <taxon>Enterobacteriaceae</taxon>
        <taxon>Escherichia</taxon>
    </lineage>
</organism>
<reference evidence="1 2" key="1">
    <citation type="submission" date="2018-06" db="EMBL/GenBank/DDBJ databases">
        <authorList>
            <consortium name="Pathogen Informatics"/>
            <person name="Doyle S."/>
        </authorList>
    </citation>
    <scope>NUCLEOTIDE SEQUENCE [LARGE SCALE GENOMIC DNA]</scope>
    <source>
        <strain evidence="1 2">NCTC8985</strain>
    </source>
</reference>
<evidence type="ECO:0000313" key="2">
    <source>
        <dbReference type="Proteomes" id="UP000254405"/>
    </source>
</evidence>
<proteinExistence type="predicted"/>
<dbReference type="Proteomes" id="UP000254405">
    <property type="component" value="Unassembled WGS sequence"/>
</dbReference>
<dbReference type="EMBL" id="UGCO01000001">
    <property type="protein sequence ID" value="STI77060.1"/>
    <property type="molecule type" value="Genomic_DNA"/>
</dbReference>
<accession>A0A376TIZ7</accession>
<sequence>MGSPALFIPGGNSPYVSEQYRDDLLAQFPQHGRM</sequence>
<gene>
    <name evidence="1" type="primary">ybfF_2</name>
    <name evidence="1" type="ORF">NCTC8985_02338</name>
</gene>
<keyword evidence="1" id="KW-0378">Hydrolase</keyword>
<evidence type="ECO:0000313" key="1">
    <source>
        <dbReference type="EMBL" id="STI77060.1"/>
    </source>
</evidence>
<protein>
    <submittedName>
        <fullName evidence="1">Putative esterase/lipase</fullName>
        <ecNumber evidence="1">3.1.-.-</ecNumber>
    </submittedName>
</protein>